<keyword evidence="1 2" id="KW-0808">Transferase</keyword>
<sequence length="400" mass="43009">MRTNLLSGVRVLAVEQYGAAPFGTQLLGHLGAEVVKIEQPGDGDVSRSVGPLFRDDLPETARSVFFQGLNGGKKSLTLSLAHERGRQILLELAASADAVVSNLRGDVPDRLGLTFDRLRAANPRIVCGHLTGYGRAGERAARPGYDYLMQAELGYFDLTGEPEGAPSRMGISMIDLTGGVVLALATVSGILRARATGQGGDVDVSLFDVALFSLNYPAHWYLNGGLRTSRLARSAHPSLTPCQSYRTADGWIYLMCNKEKFWPLLCERIGRPEWGREPRFRTFADRLAARGELTGLLDEELSTRTTAEWLAVFGDAVPAAPILTLPEAMDSPMVQDSDRVERIDVGTGTALRMLASPIRADGPARPPTSAPALGEQTDEVLTALGRTAAELGELRALGVI</sequence>
<gene>
    <name evidence="2" type="ORF">ACIBG2_44295</name>
</gene>
<dbReference type="RefSeq" id="WP_397090214.1">
    <property type="nucleotide sequence ID" value="NZ_JBITGY010000015.1"/>
</dbReference>
<evidence type="ECO:0000256" key="1">
    <source>
        <dbReference type="ARBA" id="ARBA00022679"/>
    </source>
</evidence>
<proteinExistence type="predicted"/>
<name>A0ABW7Z9F7_9ACTN</name>
<dbReference type="InterPro" id="IPR023606">
    <property type="entry name" value="CoA-Trfase_III_dom_1_sf"/>
</dbReference>
<dbReference type="Proteomes" id="UP001612741">
    <property type="component" value="Unassembled WGS sequence"/>
</dbReference>
<dbReference type="InterPro" id="IPR003673">
    <property type="entry name" value="CoA-Trfase_fam_III"/>
</dbReference>
<dbReference type="InterPro" id="IPR044855">
    <property type="entry name" value="CoA-Trfase_III_dom3_sf"/>
</dbReference>
<protein>
    <submittedName>
        <fullName evidence="2">CaiB/BaiF CoA transferase family protein</fullName>
    </submittedName>
</protein>
<dbReference type="PANTHER" id="PTHR48207:SF3">
    <property type="entry name" value="SUCCINATE--HYDROXYMETHYLGLUTARATE COA-TRANSFERASE"/>
    <property type="match status" value="1"/>
</dbReference>
<evidence type="ECO:0000313" key="2">
    <source>
        <dbReference type="EMBL" id="MFI6504470.1"/>
    </source>
</evidence>
<dbReference type="Gene3D" id="3.40.50.10540">
    <property type="entry name" value="Crotonobetainyl-coa:carnitine coa-transferase, domain 1"/>
    <property type="match status" value="1"/>
</dbReference>
<evidence type="ECO:0000313" key="3">
    <source>
        <dbReference type="Proteomes" id="UP001612741"/>
    </source>
</evidence>
<dbReference type="Pfam" id="PF02515">
    <property type="entry name" value="CoA_transf_3"/>
    <property type="match status" value="1"/>
</dbReference>
<dbReference type="GO" id="GO:0016740">
    <property type="term" value="F:transferase activity"/>
    <property type="evidence" value="ECO:0007669"/>
    <property type="project" value="UniProtKB-KW"/>
</dbReference>
<dbReference type="SUPFAM" id="SSF89796">
    <property type="entry name" value="CoA-transferase family III (CaiB/BaiF)"/>
    <property type="match status" value="1"/>
</dbReference>
<dbReference type="EMBL" id="JBITGY010000015">
    <property type="protein sequence ID" value="MFI6504470.1"/>
    <property type="molecule type" value="Genomic_DNA"/>
</dbReference>
<comment type="caution">
    <text evidence="2">The sequence shown here is derived from an EMBL/GenBank/DDBJ whole genome shotgun (WGS) entry which is preliminary data.</text>
</comment>
<dbReference type="Gene3D" id="3.30.1540.10">
    <property type="entry name" value="formyl-coa transferase, domain 3"/>
    <property type="match status" value="1"/>
</dbReference>
<reference evidence="2 3" key="1">
    <citation type="submission" date="2024-10" db="EMBL/GenBank/DDBJ databases">
        <title>The Natural Products Discovery Center: Release of the First 8490 Sequenced Strains for Exploring Actinobacteria Biosynthetic Diversity.</title>
        <authorList>
            <person name="Kalkreuter E."/>
            <person name="Kautsar S.A."/>
            <person name="Yang D."/>
            <person name="Bader C.D."/>
            <person name="Teijaro C.N."/>
            <person name="Fluegel L."/>
            <person name="Davis C.M."/>
            <person name="Simpson J.R."/>
            <person name="Lauterbach L."/>
            <person name="Steele A.D."/>
            <person name="Gui C."/>
            <person name="Meng S."/>
            <person name="Li G."/>
            <person name="Viehrig K."/>
            <person name="Ye F."/>
            <person name="Su P."/>
            <person name="Kiefer A.F."/>
            <person name="Nichols A."/>
            <person name="Cepeda A.J."/>
            <person name="Yan W."/>
            <person name="Fan B."/>
            <person name="Jiang Y."/>
            <person name="Adhikari A."/>
            <person name="Zheng C.-J."/>
            <person name="Schuster L."/>
            <person name="Cowan T.M."/>
            <person name="Smanski M.J."/>
            <person name="Chevrette M.G."/>
            <person name="De Carvalho L.P.S."/>
            <person name="Shen B."/>
        </authorList>
    </citation>
    <scope>NUCLEOTIDE SEQUENCE [LARGE SCALE GENOMIC DNA]</scope>
    <source>
        <strain evidence="2 3">NPDC050545</strain>
    </source>
</reference>
<dbReference type="PANTHER" id="PTHR48207">
    <property type="entry name" value="SUCCINATE--HYDROXYMETHYLGLUTARATE COA-TRANSFERASE"/>
    <property type="match status" value="1"/>
</dbReference>
<keyword evidence="3" id="KW-1185">Reference proteome</keyword>
<dbReference type="InterPro" id="IPR050483">
    <property type="entry name" value="CoA-transferase_III_domain"/>
</dbReference>
<organism evidence="2 3">
    <name type="scientific">Nonomuraea typhae</name>
    <dbReference type="NCBI Taxonomy" id="2603600"/>
    <lineage>
        <taxon>Bacteria</taxon>
        <taxon>Bacillati</taxon>
        <taxon>Actinomycetota</taxon>
        <taxon>Actinomycetes</taxon>
        <taxon>Streptosporangiales</taxon>
        <taxon>Streptosporangiaceae</taxon>
        <taxon>Nonomuraea</taxon>
    </lineage>
</organism>
<accession>A0ABW7Z9F7</accession>